<comment type="caution">
    <text evidence="2">The sequence shown here is derived from an EMBL/GenBank/DDBJ whole genome shotgun (WGS) entry which is preliminary data.</text>
</comment>
<feature type="transmembrane region" description="Helical" evidence="1">
    <location>
        <begin position="112"/>
        <end position="134"/>
    </location>
</feature>
<keyword evidence="1" id="KW-0812">Transmembrane</keyword>
<dbReference type="RefSeq" id="WP_390249730.1">
    <property type="nucleotide sequence ID" value="NZ_JBHSDT010000003.1"/>
</dbReference>
<feature type="transmembrane region" description="Helical" evidence="1">
    <location>
        <begin position="72"/>
        <end position="91"/>
    </location>
</feature>
<evidence type="ECO:0000313" key="2">
    <source>
        <dbReference type="EMBL" id="MFC4402289.1"/>
    </source>
</evidence>
<feature type="transmembrane region" description="Helical" evidence="1">
    <location>
        <begin position="197"/>
        <end position="215"/>
    </location>
</feature>
<dbReference type="EMBL" id="JBHSDT010000003">
    <property type="protein sequence ID" value="MFC4402289.1"/>
    <property type="molecule type" value="Genomic_DNA"/>
</dbReference>
<name>A0ABV8WS72_9BACI</name>
<evidence type="ECO:0000256" key="1">
    <source>
        <dbReference type="SAM" id="Phobius"/>
    </source>
</evidence>
<feature type="transmembrane region" description="Helical" evidence="1">
    <location>
        <begin position="173"/>
        <end position="191"/>
    </location>
</feature>
<protein>
    <recommendedName>
        <fullName evidence="4">ZIP Zinc transporter</fullName>
    </recommendedName>
</protein>
<keyword evidence="1" id="KW-0472">Membrane</keyword>
<feature type="transmembrane region" description="Helical" evidence="1">
    <location>
        <begin position="140"/>
        <end position="157"/>
    </location>
</feature>
<accession>A0ABV8WS72</accession>
<reference evidence="3" key="1">
    <citation type="journal article" date="2019" name="Int. J. Syst. Evol. Microbiol.">
        <title>The Global Catalogue of Microorganisms (GCM) 10K type strain sequencing project: providing services to taxonomists for standard genome sequencing and annotation.</title>
        <authorList>
            <consortium name="The Broad Institute Genomics Platform"/>
            <consortium name="The Broad Institute Genome Sequencing Center for Infectious Disease"/>
            <person name="Wu L."/>
            <person name="Ma J."/>
        </authorList>
    </citation>
    <scope>NUCLEOTIDE SEQUENCE [LARGE SCALE GENOMIC DNA]</scope>
    <source>
        <strain evidence="3">CCUG 37865</strain>
    </source>
</reference>
<feature type="transmembrane region" description="Helical" evidence="1">
    <location>
        <begin position="6"/>
        <end position="22"/>
    </location>
</feature>
<sequence length="244" mass="27660">MTFWLSFVFIVGFITLHLLSKNMKFIRAVPRSRFLSIVGGISVAYVFLHLMPELGEYQENLDGEIGNALWSFLEHHIYLVAMVGLAIFYGLERLAKLSKRKNIHDQNSKPSAGVFWIHIGSFTFYNAIIGYLLIHEEFSGSWGMFFYFVAMGVHFITNDKGLRETHKENYDKYGRWILAGSIFAGWGIGLLTEVNEIVLSILVAFISGGIVLNVMKEELPEERESSFAAFIAGLTTYSLLLLLL</sequence>
<dbReference type="Proteomes" id="UP001595882">
    <property type="component" value="Unassembled WGS sequence"/>
</dbReference>
<gene>
    <name evidence="2" type="ORF">ACFOY7_04265</name>
</gene>
<feature type="transmembrane region" description="Helical" evidence="1">
    <location>
        <begin position="34"/>
        <end position="52"/>
    </location>
</feature>
<organism evidence="2 3">
    <name type="scientific">Gracilibacillus xinjiangensis</name>
    <dbReference type="NCBI Taxonomy" id="1193282"/>
    <lineage>
        <taxon>Bacteria</taxon>
        <taxon>Bacillati</taxon>
        <taxon>Bacillota</taxon>
        <taxon>Bacilli</taxon>
        <taxon>Bacillales</taxon>
        <taxon>Bacillaceae</taxon>
        <taxon>Gracilibacillus</taxon>
    </lineage>
</organism>
<proteinExistence type="predicted"/>
<evidence type="ECO:0000313" key="3">
    <source>
        <dbReference type="Proteomes" id="UP001595882"/>
    </source>
</evidence>
<feature type="transmembrane region" description="Helical" evidence="1">
    <location>
        <begin position="227"/>
        <end position="243"/>
    </location>
</feature>
<evidence type="ECO:0008006" key="4">
    <source>
        <dbReference type="Google" id="ProtNLM"/>
    </source>
</evidence>
<keyword evidence="1" id="KW-1133">Transmembrane helix</keyword>
<keyword evidence="3" id="KW-1185">Reference proteome</keyword>